<dbReference type="GO" id="GO:0046983">
    <property type="term" value="F:protein dimerization activity"/>
    <property type="evidence" value="ECO:0007669"/>
    <property type="project" value="InterPro"/>
</dbReference>
<dbReference type="Pfam" id="PF01000">
    <property type="entry name" value="RNA_pol_A_bac"/>
    <property type="match status" value="1"/>
</dbReference>
<keyword evidence="5 8" id="KW-0548">Nucleotidyltransferase</keyword>
<feature type="domain" description="DNA-directed RNA polymerase RpoA/D/Rpb3-type" evidence="9">
    <location>
        <begin position="29"/>
        <end position="232"/>
    </location>
</feature>
<dbReference type="SUPFAM" id="SSF56553">
    <property type="entry name" value="Insert subdomain of RNA polymerase alpha subunit"/>
    <property type="match status" value="1"/>
</dbReference>
<dbReference type="GO" id="GO:0003899">
    <property type="term" value="F:DNA-directed RNA polymerase activity"/>
    <property type="evidence" value="ECO:0007669"/>
    <property type="project" value="UniProtKB-UniRule"/>
</dbReference>
<protein>
    <recommendedName>
        <fullName evidence="8">DNA-directed RNA polymerase subunit alpha</fullName>
        <shortName evidence="8">PEP</shortName>
        <ecNumber evidence="8">2.7.7.6</ecNumber>
    </recommendedName>
    <alternativeName>
        <fullName evidence="8">Plastid-encoded RNA polymerase subunit alpha</fullName>
        <shortName evidence="8">RNA polymerase subunit alpha</shortName>
    </alternativeName>
</protein>
<evidence type="ECO:0000256" key="4">
    <source>
        <dbReference type="ARBA" id="ARBA00022679"/>
    </source>
</evidence>
<proteinExistence type="inferred from homology"/>
<dbReference type="EC" id="2.7.7.6" evidence="8"/>
<reference evidence="11" key="2">
    <citation type="journal article" date="2018" name="Mitochondrial DNA Part B Resour">
        <title>The complete chloroplast genome of Macrothelypteris torresiana, a reputed medicinal fern (Thelypteridaceae).</title>
        <authorList>
            <person name="Zhou S."/>
            <person name="Zhou S."/>
            <person name="Xu R."/>
            <person name="Liu S."/>
            <person name="He Z."/>
            <person name="Wang Z."/>
            <person name="Wang T."/>
            <person name="Su Y."/>
        </authorList>
    </citation>
    <scope>NUCLEOTIDE SEQUENCE</scope>
</reference>
<comment type="subcellular location">
    <subcellularLocation>
        <location evidence="8">Plastid</location>
        <location evidence="8">Chloroplast</location>
    </subcellularLocation>
</comment>
<accession>A0A248RE47</accession>
<evidence type="ECO:0000256" key="6">
    <source>
        <dbReference type="ARBA" id="ARBA00023163"/>
    </source>
</evidence>
<dbReference type="InterPro" id="IPR011262">
    <property type="entry name" value="DNA-dir_RNA_pol_insert"/>
</dbReference>
<comment type="catalytic activity">
    <reaction evidence="7 8">
        <text>RNA(n) + a ribonucleoside 5'-triphosphate = RNA(n+1) + diphosphate</text>
        <dbReference type="Rhea" id="RHEA:21248"/>
        <dbReference type="Rhea" id="RHEA-COMP:14527"/>
        <dbReference type="Rhea" id="RHEA-COMP:17342"/>
        <dbReference type="ChEBI" id="CHEBI:33019"/>
        <dbReference type="ChEBI" id="CHEBI:61557"/>
        <dbReference type="ChEBI" id="CHEBI:140395"/>
        <dbReference type="EC" id="2.7.7.6"/>
    </reaction>
</comment>
<dbReference type="SMART" id="SM00662">
    <property type="entry name" value="RPOLD"/>
    <property type="match status" value="1"/>
</dbReference>
<dbReference type="Pfam" id="PF03118">
    <property type="entry name" value="RNA_pol_A_CTD"/>
    <property type="match status" value="1"/>
</dbReference>
<dbReference type="InterPro" id="IPR036643">
    <property type="entry name" value="RNApol_insert_sf"/>
</dbReference>
<dbReference type="FunFam" id="2.170.120.12:FF:000001">
    <property type="entry name" value="DNA-directed RNA polymerase subunit alpha"/>
    <property type="match status" value="1"/>
</dbReference>
<evidence type="ECO:0000259" key="9">
    <source>
        <dbReference type="SMART" id="SM00662"/>
    </source>
</evidence>
<evidence type="ECO:0000313" key="11">
    <source>
        <dbReference type="EMBL" id="QBA55975.1"/>
    </source>
</evidence>
<evidence type="ECO:0000256" key="1">
    <source>
        <dbReference type="ARBA" id="ARBA00004026"/>
    </source>
</evidence>
<dbReference type="GO" id="GO:0009507">
    <property type="term" value="C:chloroplast"/>
    <property type="evidence" value="ECO:0007669"/>
    <property type="project" value="UniProtKB-SubCell"/>
</dbReference>
<comment type="function">
    <text evidence="1 8">DNA-dependent RNA polymerase catalyzes the transcription of DNA into RNA using the four ribonucleoside triphosphates as substrates.</text>
</comment>
<geneLocation type="chloroplast" evidence="10"/>
<feature type="region of interest" description="Alpha C-terminal domain (alpha-CTD)" evidence="8">
    <location>
        <begin position="268"/>
        <end position="340"/>
    </location>
</feature>
<dbReference type="InterPro" id="IPR011263">
    <property type="entry name" value="DNA-dir_RNA_pol_RpoA/D/Rpb3"/>
</dbReference>
<dbReference type="NCBIfam" id="TIGR02027">
    <property type="entry name" value="rpoA"/>
    <property type="match status" value="1"/>
</dbReference>
<dbReference type="HAMAP" id="MF_00059">
    <property type="entry name" value="RNApol_bact_RpoA"/>
    <property type="match status" value="1"/>
</dbReference>
<dbReference type="Gene3D" id="1.10.150.20">
    <property type="entry name" value="5' to 3' exonuclease, C-terminal subdomain"/>
    <property type="match status" value="1"/>
</dbReference>
<dbReference type="GO" id="GO:0003677">
    <property type="term" value="F:DNA binding"/>
    <property type="evidence" value="ECO:0007669"/>
    <property type="project" value="UniProtKB-UniRule"/>
</dbReference>
<dbReference type="Gene3D" id="2.170.120.12">
    <property type="entry name" value="DNA-directed RNA polymerase, insert domain"/>
    <property type="match status" value="1"/>
</dbReference>
<keyword evidence="6 8" id="KW-0804">Transcription</keyword>
<dbReference type="EMBL" id="KY427352">
    <property type="protein sequence ID" value="ASU95727.1"/>
    <property type="molecule type" value="Genomic_DNA"/>
</dbReference>
<comment type="domain">
    <text evidence="8">The N-terminal domain is essential for RNAP assembly and basal transcription, whereas the C-terminal domain is involved in interaction with transcriptional regulators and with upstream promoter elements.</text>
</comment>
<evidence type="ECO:0000256" key="5">
    <source>
        <dbReference type="ARBA" id="ARBA00022695"/>
    </source>
</evidence>
<evidence type="ECO:0000256" key="7">
    <source>
        <dbReference type="ARBA" id="ARBA00048552"/>
    </source>
</evidence>
<feature type="region of interest" description="Alpha N-terminal domain (alpha-NTD)" evidence="8">
    <location>
        <begin position="1"/>
        <end position="245"/>
    </location>
</feature>
<evidence type="ECO:0000256" key="2">
    <source>
        <dbReference type="ARBA" id="ARBA00007123"/>
    </source>
</evidence>
<dbReference type="CDD" id="cd06928">
    <property type="entry name" value="RNAP_alpha_NTD"/>
    <property type="match status" value="1"/>
</dbReference>
<dbReference type="InterPro" id="IPR011773">
    <property type="entry name" value="DNA-dir_RpoA"/>
</dbReference>
<dbReference type="AlphaFoldDB" id="A0A248RE47"/>
<evidence type="ECO:0000256" key="3">
    <source>
        <dbReference type="ARBA" id="ARBA00022478"/>
    </source>
</evidence>
<dbReference type="GO" id="GO:0000428">
    <property type="term" value="C:DNA-directed RNA polymerase complex"/>
    <property type="evidence" value="ECO:0007669"/>
    <property type="project" value="UniProtKB-KW"/>
</dbReference>
<keyword evidence="10" id="KW-0934">Plastid</keyword>
<organism evidence="10">
    <name type="scientific">Macrothelypteris torresiana</name>
    <dbReference type="NCBI Taxonomy" id="173909"/>
    <lineage>
        <taxon>Eukaryota</taxon>
        <taxon>Viridiplantae</taxon>
        <taxon>Streptophyta</taxon>
        <taxon>Embryophyta</taxon>
        <taxon>Tracheophyta</taxon>
        <taxon>Polypodiopsida</taxon>
        <taxon>Polypodiidae</taxon>
        <taxon>Polypodiales</taxon>
        <taxon>Aspleniineae</taxon>
        <taxon>Thelypteridaceae</taxon>
        <taxon>Phegopteridoideae</taxon>
        <taxon>Macrothelypteris</taxon>
    </lineage>
</organism>
<dbReference type="SUPFAM" id="SSF55257">
    <property type="entry name" value="RBP11-like subunits of RNA polymerase"/>
    <property type="match status" value="1"/>
</dbReference>
<comment type="similarity">
    <text evidence="2 8">Belongs to the RNA polymerase alpha chain family.</text>
</comment>
<evidence type="ECO:0000256" key="8">
    <source>
        <dbReference type="HAMAP-Rule" id="MF_00059"/>
    </source>
</evidence>
<dbReference type="InterPro" id="IPR036603">
    <property type="entry name" value="RBP11-like"/>
</dbReference>
<keyword evidence="10" id="KW-0150">Chloroplast</keyword>
<dbReference type="InterPro" id="IPR011260">
    <property type="entry name" value="RNAP_asu_C"/>
</dbReference>
<dbReference type="EMBL" id="MH500230">
    <property type="protein sequence ID" value="QBA55975.1"/>
    <property type="molecule type" value="Genomic_DNA"/>
</dbReference>
<dbReference type="Gene3D" id="3.30.1360.10">
    <property type="entry name" value="RNA polymerase, RBP11-like subunit"/>
    <property type="match status" value="1"/>
</dbReference>
<comment type="subunit">
    <text evidence="8">In plastids the minimal PEP RNA polymerase catalytic core is composed of four subunits: alpha, beta, beta', and beta''. When a (nuclear-encoded) sigma factor is associated with the core the holoenzyme is formed, which can initiate transcription.</text>
</comment>
<evidence type="ECO:0000313" key="10">
    <source>
        <dbReference type="EMBL" id="ASU95727.1"/>
    </source>
</evidence>
<reference evidence="10" key="1">
    <citation type="journal article" date="2017" name="Genome Biol. Evol.">
        <title>Plastid Phylogenomics Resolve Deep Relationships among Eupolypod II Ferns with Rapid Radiation and Rate Heterogeneity.</title>
        <authorList>
            <person name="Wei R."/>
            <person name="Yan Y.-H."/>
            <person name="Harris A.J."/>
            <person name="Kang J.-S."/>
            <person name="Shen H."/>
            <person name="Xiang Q.-P."/>
            <person name="Zhang X.-C."/>
        </authorList>
    </citation>
    <scope>NUCLEOTIDE SEQUENCE</scope>
</reference>
<dbReference type="Pfam" id="PF01193">
    <property type="entry name" value="RNA_pol_L"/>
    <property type="match status" value="1"/>
</dbReference>
<sequence>MLTCETSISTQAIQWKCVESKTESRRLHYGRFVVSPFKRGQASTVGIAMRRASLEEVQGTSITCARFHGVLHEYSTITGIQETIRDVLVNLKEIAPKSESNDVKEAVSSVTGPKEVTAGDTSLPPSVKAIDDSQYIVTITQPISVSIESKIEKDCGYRIENSSEYKNGEFPVDAVSMPVRNVNYSVHLFGSGRATRETSFIEIWTNGSPTPGEAIGEASKKLIDLPTPFLHVKPEDVPYSYPGDDESSFTLAGPSSQIYDVNELEGKLSENTFIDQLKLPARAFNCLKKAKIHTIADLLNHSREDSSKIKSFGQKSADQVSKALREHFAVELPENELHIN</sequence>
<dbReference type="GO" id="GO:0006351">
    <property type="term" value="P:DNA-templated transcription"/>
    <property type="evidence" value="ECO:0007669"/>
    <property type="project" value="UniProtKB-UniRule"/>
</dbReference>
<keyword evidence="3 8" id="KW-0240">DNA-directed RNA polymerase</keyword>
<dbReference type="RefSeq" id="YP_009427068.1">
    <property type="nucleotide sequence ID" value="NC_035858.1"/>
</dbReference>
<dbReference type="SUPFAM" id="SSF47789">
    <property type="entry name" value="C-terminal domain of RNA polymerase alpha subunit"/>
    <property type="match status" value="1"/>
</dbReference>
<gene>
    <name evidence="8 10" type="primary">rpoA</name>
</gene>
<dbReference type="GeneID" id="33947851"/>
<keyword evidence="4 8" id="KW-0808">Transferase</keyword>
<name>A0A248RE47_9MONI</name>